<keyword evidence="1" id="KW-0680">Restriction system</keyword>
<dbReference type="GO" id="GO:0003677">
    <property type="term" value="F:DNA binding"/>
    <property type="evidence" value="ECO:0007669"/>
    <property type="project" value="UniProtKB-UniRule"/>
</dbReference>
<feature type="domain" description="Restriction endonuclease type II DpnII-like" evidence="2">
    <location>
        <begin position="4"/>
        <end position="280"/>
    </location>
</feature>
<dbReference type="Pfam" id="PF04556">
    <property type="entry name" value="DpnII"/>
    <property type="match status" value="1"/>
</dbReference>
<dbReference type="GO" id="GO:0009307">
    <property type="term" value="P:DNA restriction-modification system"/>
    <property type="evidence" value="ECO:0007669"/>
    <property type="project" value="UniProtKB-UniRule"/>
</dbReference>
<dbReference type="RefSeq" id="WP_112665754.1">
    <property type="nucleotide sequence ID" value="NZ_QKVO01000014.1"/>
</dbReference>
<accession>A0A328PTR5</accession>
<proteinExistence type="inferred from homology"/>
<keyword evidence="1 3" id="KW-0255">Endonuclease</keyword>
<dbReference type="Proteomes" id="UP000249762">
    <property type="component" value="Unassembled WGS sequence"/>
</dbReference>
<sequence>MKRNFEKWFTELRDCITGYKFFVDFSKTQSKVQELEKKLKIMSTLIGSDNIEQDFEDLIVKYPEVLSCIPILLAVRNNELLIKEEGQIISFSFDMANNPIEKYQEFMKETGLFDLLSKRQVKSLSDYVFGIEVGLDSHSRKNRIGTEMESLVCKHIQNAGYELGKNFLTQTSLQKALEKWNLNSINSFLGRKRFDFLLFNSPTKIFVVEVNFYGGRGGSKINAITRSYKSLYSEISKYPNLKFIWITDGLAWRKHKNILEQAFEAMPNTLFNLRELEEGKVFSNKC</sequence>
<dbReference type="REBASE" id="284028">
    <property type="entry name" value="MweAP02ORF2790P"/>
</dbReference>
<keyword evidence="1" id="KW-0540">Nuclease</keyword>
<comment type="function">
    <text evidence="1">A P subtype restriction enzyme that recognizes the double-stranded unmethylated sequence 5'-GATC-3'.</text>
</comment>
<evidence type="ECO:0000256" key="1">
    <source>
        <dbReference type="PIRNR" id="PIRNR016080"/>
    </source>
</evidence>
<dbReference type="AlphaFoldDB" id="A0A328PTR5"/>
<evidence type="ECO:0000313" key="3">
    <source>
        <dbReference type="EMBL" id="RAO94871.1"/>
    </source>
</evidence>
<organism evidence="3 4">
    <name type="scientific">Mycoplasma wenyonii</name>
    <dbReference type="NCBI Taxonomy" id="65123"/>
    <lineage>
        <taxon>Bacteria</taxon>
        <taxon>Bacillati</taxon>
        <taxon>Mycoplasmatota</taxon>
        <taxon>Mollicutes</taxon>
        <taxon>Mycoplasmataceae</taxon>
        <taxon>Mycoplasma</taxon>
    </lineage>
</organism>
<evidence type="ECO:0000313" key="4">
    <source>
        <dbReference type="Proteomes" id="UP000249762"/>
    </source>
</evidence>
<comment type="caution">
    <text evidence="3">The sequence shown here is derived from an EMBL/GenBank/DDBJ whole genome shotgun (WGS) entry which is preliminary data.</text>
</comment>
<dbReference type="OrthoDB" id="9771872at2"/>
<name>A0A328PTR5_9MOLU</name>
<keyword evidence="1" id="KW-0378">Hydrolase</keyword>
<keyword evidence="4" id="KW-1185">Reference proteome</keyword>
<protein>
    <recommendedName>
        <fullName evidence="1">Type-2 restriction enzyme</fullName>
        <ecNumber evidence="1">3.1.21.4</ecNumber>
    </recommendedName>
</protein>
<evidence type="ECO:0000259" key="2">
    <source>
        <dbReference type="Pfam" id="PF04556"/>
    </source>
</evidence>
<dbReference type="InterPro" id="IPR007637">
    <property type="entry name" value="Restrct_endonuc_II_DpnII-like"/>
</dbReference>
<reference evidence="4" key="1">
    <citation type="submission" date="2018-06" db="EMBL/GenBank/DDBJ databases">
        <authorList>
            <person name="Martinez Ocampo F."/>
            <person name="Quiroz Castaneda R.E."/>
            <person name="Rojas Lopez X."/>
        </authorList>
    </citation>
    <scope>NUCLEOTIDE SEQUENCE [LARGE SCALE GENOMIC DNA]</scope>
    <source>
        <strain evidence="4">INIFAP02</strain>
    </source>
</reference>
<gene>
    <name evidence="3" type="ORF">DNK47_02795</name>
</gene>
<comment type="catalytic activity">
    <reaction evidence="1">
        <text>Endonucleolytic cleavage of DNA to give specific double-stranded fragments with terminal 5'-phosphates.</text>
        <dbReference type="EC" id="3.1.21.4"/>
    </reaction>
</comment>
<dbReference type="EC" id="3.1.21.4" evidence="1"/>
<dbReference type="InterPro" id="IPR021191">
    <property type="entry name" value="Restrct_endonuc_II_DpnII"/>
</dbReference>
<dbReference type="PIRSF" id="PIRSF016080">
    <property type="entry name" value="Restrict_endonuc_II_DpmII"/>
    <property type="match status" value="1"/>
</dbReference>
<comment type="similarity">
    <text evidence="1">Belongs to the DpnII type II restriction endonuclease family.</text>
</comment>
<dbReference type="EMBL" id="QKVO01000014">
    <property type="protein sequence ID" value="RAO94871.1"/>
    <property type="molecule type" value="Genomic_DNA"/>
</dbReference>
<dbReference type="GO" id="GO:0009036">
    <property type="term" value="F:type II site-specific deoxyribonuclease activity"/>
    <property type="evidence" value="ECO:0007669"/>
    <property type="project" value="UniProtKB-UniRule"/>
</dbReference>